<feature type="chain" id="PRO_5013159030" evidence="1">
    <location>
        <begin position="20"/>
        <end position="136"/>
    </location>
</feature>
<feature type="signal peptide" evidence="1">
    <location>
        <begin position="1"/>
        <end position="19"/>
    </location>
</feature>
<comment type="caution">
    <text evidence="2">The sequence shown here is derived from an EMBL/GenBank/DDBJ whole genome shotgun (WGS) entry which is preliminary data.</text>
</comment>
<protein>
    <submittedName>
        <fullName evidence="2">Uncharacterized protein</fullName>
    </submittedName>
</protein>
<dbReference type="Proteomes" id="UP000187429">
    <property type="component" value="Unassembled WGS sequence"/>
</dbReference>
<keyword evidence="3" id="KW-1185">Reference proteome</keyword>
<keyword evidence="1" id="KW-0732">Signal</keyword>
<evidence type="ECO:0000256" key="1">
    <source>
        <dbReference type="SAM" id="SignalP"/>
    </source>
</evidence>
<evidence type="ECO:0000313" key="2">
    <source>
        <dbReference type="EMBL" id="OMJ28289.1"/>
    </source>
</evidence>
<dbReference type="EMBL" id="LSSM01000648">
    <property type="protein sequence ID" value="OMJ28289.1"/>
    <property type="molecule type" value="Genomic_DNA"/>
</dbReference>
<sequence>MRISSNTIYFLTFAFTASAFHDQPREVDDINRAIEYETLLTDELLNKIGEISVSNSNQVYDLVPDFNPGKFSSTLEDVNKDNEKDIFFEMRRMYYKYMKGKNYSDKEIEKMIQSDYKKEIVNNSKKKSQKKFYDIL</sequence>
<name>A0A1R1YMZ8_9FUNG</name>
<dbReference type="OrthoDB" id="10332367at2759"/>
<gene>
    <name evidence="2" type="ORF">AYI69_g2245</name>
</gene>
<evidence type="ECO:0000313" key="3">
    <source>
        <dbReference type="Proteomes" id="UP000187429"/>
    </source>
</evidence>
<organism evidence="2 3">
    <name type="scientific">Smittium culicis</name>
    <dbReference type="NCBI Taxonomy" id="133412"/>
    <lineage>
        <taxon>Eukaryota</taxon>
        <taxon>Fungi</taxon>
        <taxon>Fungi incertae sedis</taxon>
        <taxon>Zoopagomycota</taxon>
        <taxon>Kickxellomycotina</taxon>
        <taxon>Harpellomycetes</taxon>
        <taxon>Harpellales</taxon>
        <taxon>Legeriomycetaceae</taxon>
        <taxon>Smittium</taxon>
    </lineage>
</organism>
<proteinExistence type="predicted"/>
<reference evidence="3" key="1">
    <citation type="submission" date="2017-01" db="EMBL/GenBank/DDBJ databases">
        <authorList>
            <person name="Wang Y."/>
            <person name="White M."/>
            <person name="Kvist S."/>
            <person name="Moncalvo J.-M."/>
        </authorList>
    </citation>
    <scope>NUCLEOTIDE SEQUENCE [LARGE SCALE GENOMIC DNA]</scope>
    <source>
        <strain evidence="3">ID-206-W2</strain>
    </source>
</reference>
<dbReference type="AlphaFoldDB" id="A0A1R1YMZ8"/>
<accession>A0A1R1YMZ8</accession>